<dbReference type="VEuPathDB" id="TriTrypDB:Tc_MARK_3234"/>
<proteinExistence type="predicted"/>
<organism evidence="1 2">
    <name type="scientific">Trypanosoma cruzi</name>
    <dbReference type="NCBI Taxonomy" id="5693"/>
    <lineage>
        <taxon>Eukaryota</taxon>
        <taxon>Discoba</taxon>
        <taxon>Euglenozoa</taxon>
        <taxon>Kinetoplastea</taxon>
        <taxon>Metakinetoplastina</taxon>
        <taxon>Trypanosomatida</taxon>
        <taxon>Trypanosomatidae</taxon>
        <taxon>Trypanosoma</taxon>
        <taxon>Schizotrypanum</taxon>
    </lineage>
</organism>
<gene>
    <name evidence="1" type="ORF">C4B63_23g236</name>
</gene>
<evidence type="ECO:0000313" key="1">
    <source>
        <dbReference type="EMBL" id="PWU95157.1"/>
    </source>
</evidence>
<dbReference type="EMBL" id="PRFA01000023">
    <property type="protein sequence ID" value="PWU95157.1"/>
    <property type="molecule type" value="Genomic_DNA"/>
</dbReference>
<dbReference type="VEuPathDB" id="TriTrypDB:TcCL_NonESM01148"/>
<dbReference type="VEuPathDB" id="TriTrypDB:TcCLB.506693.40"/>
<dbReference type="VEuPathDB" id="TriTrypDB:C3747_13g428"/>
<dbReference type="AlphaFoldDB" id="A0A2V2VF88"/>
<comment type="caution">
    <text evidence="1">The sequence shown here is derived from an EMBL/GenBank/DDBJ whole genome shotgun (WGS) entry which is preliminary data.</text>
</comment>
<reference evidence="1 2" key="1">
    <citation type="journal article" date="2018" name="Microb. Genom.">
        <title>Expanding an expanded genome: long-read sequencing of Trypanosoma cruzi.</title>
        <authorList>
            <person name="Berna L."/>
            <person name="Rodriguez M."/>
            <person name="Chiribao M.L."/>
            <person name="Parodi-Talice A."/>
            <person name="Pita S."/>
            <person name="Rijo G."/>
            <person name="Alvarez-Valin F."/>
            <person name="Robello C."/>
        </authorList>
    </citation>
    <scope>NUCLEOTIDE SEQUENCE [LARGE SCALE GENOMIC DNA]</scope>
    <source>
        <strain evidence="1 2">Dm28c</strain>
    </source>
</reference>
<dbReference type="VEuPathDB" id="TriTrypDB:BCY84_15284"/>
<name>A0A2V2VF88_TRYCR</name>
<dbReference type="VEuPathDB" id="TriTrypDB:TCSYLVIO_004445"/>
<dbReference type="VEuPathDB" id="TriTrypDB:TcCLB.508153.670"/>
<accession>A0A2V2VF88</accession>
<protein>
    <submittedName>
        <fullName evidence="1">Uncharacterized protein</fullName>
    </submittedName>
</protein>
<evidence type="ECO:0000313" key="2">
    <source>
        <dbReference type="Proteomes" id="UP000246121"/>
    </source>
</evidence>
<dbReference type="VEuPathDB" id="TriTrypDB:TcG_00853"/>
<dbReference type="Proteomes" id="UP000246121">
    <property type="component" value="Unassembled WGS sequence"/>
</dbReference>
<dbReference type="VEuPathDB" id="TriTrypDB:TcBrA4_0130450"/>
<sequence length="268" mass="31209">MPKALRGKIETCAKKYAKLEEEQSCDGISPFFLPRQLRCSIETRVGRTLFTLWCRMMESYRLDANAAYPSGTESRMSFIVADKHTPAAKENTTLFDLFSDENEQFQGVFGSSHMSIEAMIFYLHYVFADVDAAAWVIAFCIIDKLQLRHSIEKYMERLCNSSRGIFFWLHLDNCWRSLFVAFTLALKWHVDYKITLKYMLDVLPSSSHDSFFLHEICAQKEWCMFHALDYDVSVRPDQLLQLLEEFLTLDERECIISSITHETALGRL</sequence>
<dbReference type="VEuPathDB" id="TriTrypDB:ECC02_001784"/>
<dbReference type="VEuPathDB" id="TriTrypDB:C4B63_23g236"/>